<feature type="domain" description="ABC transmembrane type-1" evidence="8">
    <location>
        <begin position="42"/>
        <end position="222"/>
    </location>
</feature>
<keyword evidence="4 7" id="KW-0812">Transmembrane</keyword>
<dbReference type="GO" id="GO:0005886">
    <property type="term" value="C:plasma membrane"/>
    <property type="evidence" value="ECO:0007669"/>
    <property type="project" value="UniProtKB-SubCell"/>
</dbReference>
<name>A0A9X3N1W0_9ACTN</name>
<dbReference type="RefSeq" id="WP_270045038.1">
    <property type="nucleotide sequence ID" value="NZ_JAPDOD010000052.1"/>
</dbReference>
<evidence type="ECO:0000256" key="4">
    <source>
        <dbReference type="ARBA" id="ARBA00022692"/>
    </source>
</evidence>
<gene>
    <name evidence="9" type="ORF">OM076_36255</name>
</gene>
<protein>
    <submittedName>
        <fullName evidence="9">ABC transporter permease</fullName>
    </submittedName>
</protein>
<dbReference type="EMBL" id="JAPDOD010000052">
    <property type="protein sequence ID" value="MDA0165776.1"/>
    <property type="molecule type" value="Genomic_DNA"/>
</dbReference>
<reference evidence="9" key="1">
    <citation type="submission" date="2022-10" db="EMBL/GenBank/DDBJ databases">
        <title>The WGS of Solirubrobacter ginsenosidimutans DSM 21036.</title>
        <authorList>
            <person name="Jiang Z."/>
        </authorList>
    </citation>
    <scope>NUCLEOTIDE SEQUENCE</scope>
    <source>
        <strain evidence="9">DSM 21036</strain>
    </source>
</reference>
<keyword evidence="2 7" id="KW-0813">Transport</keyword>
<dbReference type="PROSITE" id="PS50928">
    <property type="entry name" value="ABC_TM1"/>
    <property type="match status" value="1"/>
</dbReference>
<keyword evidence="5 7" id="KW-1133">Transmembrane helix</keyword>
<keyword evidence="3" id="KW-1003">Cell membrane</keyword>
<dbReference type="PANTHER" id="PTHR30151">
    <property type="entry name" value="ALKANE SULFONATE ABC TRANSPORTER-RELATED, MEMBRANE SUBUNIT"/>
    <property type="match status" value="1"/>
</dbReference>
<keyword evidence="10" id="KW-1185">Reference proteome</keyword>
<dbReference type="AlphaFoldDB" id="A0A9X3N1W0"/>
<dbReference type="InterPro" id="IPR000515">
    <property type="entry name" value="MetI-like"/>
</dbReference>
<dbReference type="InterPro" id="IPR035906">
    <property type="entry name" value="MetI-like_sf"/>
</dbReference>
<evidence type="ECO:0000256" key="7">
    <source>
        <dbReference type="RuleBase" id="RU363032"/>
    </source>
</evidence>
<dbReference type="Proteomes" id="UP001149140">
    <property type="component" value="Unassembled WGS sequence"/>
</dbReference>
<keyword evidence="6 7" id="KW-0472">Membrane</keyword>
<dbReference type="Gene3D" id="1.10.3720.10">
    <property type="entry name" value="MetI-like"/>
    <property type="match status" value="1"/>
</dbReference>
<dbReference type="CDD" id="cd06261">
    <property type="entry name" value="TM_PBP2"/>
    <property type="match status" value="1"/>
</dbReference>
<evidence type="ECO:0000256" key="5">
    <source>
        <dbReference type="ARBA" id="ARBA00022989"/>
    </source>
</evidence>
<accession>A0A9X3N1W0</accession>
<evidence type="ECO:0000259" key="8">
    <source>
        <dbReference type="PROSITE" id="PS50928"/>
    </source>
</evidence>
<evidence type="ECO:0000256" key="2">
    <source>
        <dbReference type="ARBA" id="ARBA00022448"/>
    </source>
</evidence>
<evidence type="ECO:0000256" key="6">
    <source>
        <dbReference type="ARBA" id="ARBA00023136"/>
    </source>
</evidence>
<comment type="caution">
    <text evidence="9">The sequence shown here is derived from an EMBL/GenBank/DDBJ whole genome shotgun (WGS) entry which is preliminary data.</text>
</comment>
<feature type="transmembrane region" description="Helical" evidence="7">
    <location>
        <begin position="157"/>
        <end position="182"/>
    </location>
</feature>
<comment type="similarity">
    <text evidence="7">Belongs to the binding-protein-dependent transport system permease family.</text>
</comment>
<evidence type="ECO:0000256" key="3">
    <source>
        <dbReference type="ARBA" id="ARBA00022475"/>
    </source>
</evidence>
<proteinExistence type="inferred from homology"/>
<feature type="transmembrane region" description="Helical" evidence="7">
    <location>
        <begin position="80"/>
        <end position="102"/>
    </location>
</feature>
<evidence type="ECO:0000313" key="10">
    <source>
        <dbReference type="Proteomes" id="UP001149140"/>
    </source>
</evidence>
<feature type="transmembrane region" description="Helical" evidence="7">
    <location>
        <begin position="202"/>
        <end position="225"/>
    </location>
</feature>
<comment type="subcellular location">
    <subcellularLocation>
        <location evidence="1 7">Cell membrane</location>
        <topology evidence="1 7">Multi-pass membrane protein</topology>
    </subcellularLocation>
</comment>
<feature type="transmembrane region" description="Helical" evidence="7">
    <location>
        <begin position="108"/>
        <end position="127"/>
    </location>
</feature>
<sequence length="236" mass="25112">MALLAVWELVVRVGWVDALLLPAPTQVAQSLWEDRSLLAPDLLTTTWEVVIGLAAALVLGAALAVAMHLVPWVDRSLRPLVVGSQAVPIPVVAPLIVLILGFGLAPKILIIALICFFPVTVALADGLRDSDPDARKVLRSLDATRWQRLRLLEAPSALPAAFTGMKVAAAIAVIGAVLAEWSGSDSGLGHLLVTANSQLETARAFAATALLMAEALALYVLFAWLERRVITWGPRS</sequence>
<dbReference type="GO" id="GO:0055085">
    <property type="term" value="P:transmembrane transport"/>
    <property type="evidence" value="ECO:0007669"/>
    <property type="project" value="InterPro"/>
</dbReference>
<dbReference type="Pfam" id="PF00528">
    <property type="entry name" value="BPD_transp_1"/>
    <property type="match status" value="1"/>
</dbReference>
<dbReference type="PANTHER" id="PTHR30151:SF20">
    <property type="entry name" value="ABC TRANSPORTER PERMEASE PROTEIN HI_0355-RELATED"/>
    <property type="match status" value="1"/>
</dbReference>
<dbReference type="SUPFAM" id="SSF161098">
    <property type="entry name" value="MetI-like"/>
    <property type="match status" value="1"/>
</dbReference>
<organism evidence="9 10">
    <name type="scientific">Solirubrobacter ginsenosidimutans</name>
    <dbReference type="NCBI Taxonomy" id="490573"/>
    <lineage>
        <taxon>Bacteria</taxon>
        <taxon>Bacillati</taxon>
        <taxon>Actinomycetota</taxon>
        <taxon>Thermoleophilia</taxon>
        <taxon>Solirubrobacterales</taxon>
        <taxon>Solirubrobacteraceae</taxon>
        <taxon>Solirubrobacter</taxon>
    </lineage>
</organism>
<evidence type="ECO:0000256" key="1">
    <source>
        <dbReference type="ARBA" id="ARBA00004651"/>
    </source>
</evidence>
<feature type="transmembrane region" description="Helical" evidence="7">
    <location>
        <begin position="49"/>
        <end position="73"/>
    </location>
</feature>
<evidence type="ECO:0000313" key="9">
    <source>
        <dbReference type="EMBL" id="MDA0165776.1"/>
    </source>
</evidence>